<gene>
    <name evidence="1" type="ORF">AVDCRST_MAG37-777</name>
</gene>
<dbReference type="Gene3D" id="3.40.50.300">
    <property type="entry name" value="P-loop containing nucleotide triphosphate hydrolases"/>
    <property type="match status" value="1"/>
</dbReference>
<proteinExistence type="predicted"/>
<dbReference type="AlphaFoldDB" id="A0A6J4Q8H0"/>
<evidence type="ECO:0008006" key="2">
    <source>
        <dbReference type="Google" id="ProtNLM"/>
    </source>
</evidence>
<evidence type="ECO:0000313" key="1">
    <source>
        <dbReference type="EMBL" id="CAA9433510.1"/>
    </source>
</evidence>
<name>A0A6J4Q8H0_9ACTN</name>
<sequence>MRGLLGELATGNAGEEVTITDMEASIEHMSRATVRHVEGMLIVTEPYFRSLETVGRIAPLAQELGIEHVWAVANKVRSQRDEEIIRSYCADHGIEVGGIVWWDEAIQEADREAQALMDYAPMAPAVASVENIADLLEREMAGAESNGSSGSGRGA</sequence>
<reference evidence="1" key="1">
    <citation type="submission" date="2020-02" db="EMBL/GenBank/DDBJ databases">
        <authorList>
            <person name="Meier V. D."/>
        </authorList>
    </citation>
    <scope>NUCLEOTIDE SEQUENCE</scope>
    <source>
        <strain evidence="1">AVDCRST_MAG37</strain>
    </source>
</reference>
<accession>A0A6J4Q8H0</accession>
<dbReference type="EMBL" id="CADCVD010000030">
    <property type="protein sequence ID" value="CAA9433510.1"/>
    <property type="molecule type" value="Genomic_DNA"/>
</dbReference>
<dbReference type="InterPro" id="IPR027417">
    <property type="entry name" value="P-loop_NTPase"/>
</dbReference>
<dbReference type="SUPFAM" id="SSF52540">
    <property type="entry name" value="P-loop containing nucleoside triphosphate hydrolases"/>
    <property type="match status" value="1"/>
</dbReference>
<organism evidence="1">
    <name type="scientific">uncultured Rubrobacteraceae bacterium</name>
    <dbReference type="NCBI Taxonomy" id="349277"/>
    <lineage>
        <taxon>Bacteria</taxon>
        <taxon>Bacillati</taxon>
        <taxon>Actinomycetota</taxon>
        <taxon>Rubrobacteria</taxon>
        <taxon>Rubrobacterales</taxon>
        <taxon>Rubrobacteraceae</taxon>
        <taxon>environmental samples</taxon>
    </lineage>
</organism>
<protein>
    <recommendedName>
        <fullName evidence="2">CobQ/CobB/MinD/ParA nucleotide binding domain-containing protein</fullName>
    </recommendedName>
</protein>